<dbReference type="STRING" id="131310.A0A0N4ZK66"/>
<reference evidence="2" key="1">
    <citation type="submission" date="2017-02" db="UniProtKB">
        <authorList>
            <consortium name="WormBaseParasite"/>
        </authorList>
    </citation>
    <scope>IDENTIFICATION</scope>
</reference>
<dbReference type="InterPro" id="IPR016181">
    <property type="entry name" value="Acyl_CoA_acyltransferase"/>
</dbReference>
<keyword evidence="1" id="KW-1185">Reference proteome</keyword>
<sequence length="230" mass="26208">MSTTNATIHIVKEGDKKSILEFLLSDYLYKESINVSCGLSKEEAKYFFTDLLDVGCSGNESYILKDSSNVIVGCRLAYLMKREDDNVNEINLPVEKTFDNGSKKIVSKCGLKNFEKMKSLLLHVDSKIFKKIPNGVDTLINFLVITVLDKYEGKGYEEKLMNHDIELLKEKDVTAMITITSAPKIQNMFIKFGYECIYSVSHDEFYDENGCKMFDVKNGTDSIKMLCKKF</sequence>
<accession>A0A0N4ZK66</accession>
<evidence type="ECO:0000313" key="1">
    <source>
        <dbReference type="Proteomes" id="UP000038045"/>
    </source>
</evidence>
<dbReference type="PANTHER" id="PTHR20905:SF1">
    <property type="entry name" value="AT07410P-RELATED"/>
    <property type="match status" value="1"/>
</dbReference>
<organism evidence="1 2">
    <name type="scientific">Parastrongyloides trichosuri</name>
    <name type="common">Possum-specific nematode worm</name>
    <dbReference type="NCBI Taxonomy" id="131310"/>
    <lineage>
        <taxon>Eukaryota</taxon>
        <taxon>Metazoa</taxon>
        <taxon>Ecdysozoa</taxon>
        <taxon>Nematoda</taxon>
        <taxon>Chromadorea</taxon>
        <taxon>Rhabditida</taxon>
        <taxon>Tylenchina</taxon>
        <taxon>Panagrolaimomorpha</taxon>
        <taxon>Strongyloidoidea</taxon>
        <taxon>Strongyloididae</taxon>
        <taxon>Parastrongyloides</taxon>
    </lineage>
</organism>
<evidence type="ECO:0000313" key="2">
    <source>
        <dbReference type="WBParaSite" id="PTRK_0000849800.1"/>
    </source>
</evidence>
<dbReference type="WBParaSite" id="PTRK_0000849800.1">
    <property type="protein sequence ID" value="PTRK_0000849800.1"/>
    <property type="gene ID" value="PTRK_0000849800"/>
</dbReference>
<protein>
    <submittedName>
        <fullName evidence="2">N-acetyltransferase domain-containing protein</fullName>
    </submittedName>
</protein>
<dbReference type="AlphaFoldDB" id="A0A0N4ZK66"/>
<dbReference type="PANTHER" id="PTHR20905">
    <property type="entry name" value="N-ACETYLTRANSFERASE-RELATED"/>
    <property type="match status" value="1"/>
</dbReference>
<proteinExistence type="predicted"/>
<dbReference type="Proteomes" id="UP000038045">
    <property type="component" value="Unplaced"/>
</dbReference>
<dbReference type="Gene3D" id="3.40.630.30">
    <property type="match status" value="1"/>
</dbReference>
<dbReference type="SUPFAM" id="SSF55729">
    <property type="entry name" value="Acyl-CoA N-acyltransferases (Nat)"/>
    <property type="match status" value="1"/>
</dbReference>
<dbReference type="GO" id="GO:0008080">
    <property type="term" value="F:N-acetyltransferase activity"/>
    <property type="evidence" value="ECO:0007669"/>
    <property type="project" value="TreeGrafter"/>
</dbReference>
<name>A0A0N4ZK66_PARTI</name>